<organism evidence="2 3">
    <name type="scientific">Ornithinimicrobium pekingense</name>
    <dbReference type="NCBI Taxonomy" id="384677"/>
    <lineage>
        <taxon>Bacteria</taxon>
        <taxon>Bacillati</taxon>
        <taxon>Actinomycetota</taxon>
        <taxon>Actinomycetes</taxon>
        <taxon>Micrococcales</taxon>
        <taxon>Ornithinimicrobiaceae</taxon>
        <taxon>Ornithinimicrobium</taxon>
    </lineage>
</organism>
<protein>
    <recommendedName>
        <fullName evidence="4">HNH endonuclease</fullName>
    </recommendedName>
</protein>
<dbReference type="EMBL" id="BMLB01000004">
    <property type="protein sequence ID" value="GGK71667.1"/>
    <property type="molecule type" value="Genomic_DNA"/>
</dbReference>
<evidence type="ECO:0000256" key="1">
    <source>
        <dbReference type="SAM" id="MobiDB-lite"/>
    </source>
</evidence>
<evidence type="ECO:0008006" key="4">
    <source>
        <dbReference type="Google" id="ProtNLM"/>
    </source>
</evidence>
<feature type="region of interest" description="Disordered" evidence="1">
    <location>
        <begin position="291"/>
        <end position="334"/>
    </location>
</feature>
<gene>
    <name evidence="2" type="ORF">GCM10011509_20290</name>
</gene>
<feature type="compositionally biased region" description="Gly residues" evidence="1">
    <location>
        <begin position="648"/>
        <end position="658"/>
    </location>
</feature>
<dbReference type="RefSeq" id="WP_022922612.1">
    <property type="nucleotide sequence ID" value="NZ_BMLB01000004.1"/>
</dbReference>
<name>A0ABQ2F8H6_9MICO</name>
<evidence type="ECO:0000313" key="3">
    <source>
        <dbReference type="Proteomes" id="UP000662111"/>
    </source>
</evidence>
<dbReference type="Proteomes" id="UP000662111">
    <property type="component" value="Unassembled WGS sequence"/>
</dbReference>
<feature type="compositionally biased region" description="Pro residues" evidence="1">
    <location>
        <begin position="388"/>
        <end position="421"/>
    </location>
</feature>
<feature type="region of interest" description="Disordered" evidence="1">
    <location>
        <begin position="385"/>
        <end position="427"/>
    </location>
</feature>
<accession>A0ABQ2F8H6</accession>
<sequence length="658" mass="70385">MTVEPQDHEDEAPVVDLAARRALRDERRAGEGEVHPSVLRMRAAGAKRSVQDADLLRATADVVDAVRDSVLDRRGLVGVELGRTQSASVAQEARNLAVGELQLAIGLGVTEARVMVNAATAPGDVRRVVDRALRSGEASWALVRAFFERTTGLSDEQRLLVALALFGDDPALAHEDRLDPDGGLHHLPWGHARFGAALDGEVTACRSTDPDDERDRRAKAYARRRLTLKVHDDGTATLRVTGPAATMVAVNQRMDRAARTLRKAGDPRTLDQLRVDVAGATLLYGTVTLPGVGDGAGEGAGDGEGDDAEHDAAPTPGDDVHDTGSSTTTSTEHEGLVDEILAPEELAHIARVVNALPLVQLQVVVPYSTLAGGFPLCGSCGRGTAEDPPLPDPSSAPPHPEPPHLRPPGPRPSPEPAQPPQPHRRGRGRVAEVLGPHPFFITDGHARELALFPGTTLHRLVVDPLDGRLVERTISTYRPDTDMRRQVVAADVFSRAPGSRLGAHAGELDHVTPYGWAGGPTSETNLALLAKRPHQFKTDGAWHAAINDRRDVTFTSVLGQVTTTRVHDYRTYLRQRHPDDLEARRDLAGRLVYAALAARPAARRGGRPDDGIRLDWTGRSGTTYDGPSPSHPTLDDLLDEEPQDGHGADGGADDGGPA</sequence>
<evidence type="ECO:0000313" key="2">
    <source>
        <dbReference type="EMBL" id="GGK71667.1"/>
    </source>
</evidence>
<feature type="region of interest" description="Disordered" evidence="1">
    <location>
        <begin position="599"/>
        <end position="658"/>
    </location>
</feature>
<reference evidence="3" key="1">
    <citation type="journal article" date="2019" name="Int. J. Syst. Evol. Microbiol.">
        <title>The Global Catalogue of Microorganisms (GCM) 10K type strain sequencing project: providing services to taxonomists for standard genome sequencing and annotation.</title>
        <authorList>
            <consortium name="The Broad Institute Genomics Platform"/>
            <consortium name="The Broad Institute Genome Sequencing Center for Infectious Disease"/>
            <person name="Wu L."/>
            <person name="Ma J."/>
        </authorList>
    </citation>
    <scope>NUCLEOTIDE SEQUENCE [LARGE SCALE GENOMIC DNA]</scope>
    <source>
        <strain evidence="3">CGMCC 1.5362</strain>
    </source>
</reference>
<keyword evidence="3" id="KW-1185">Reference proteome</keyword>
<proteinExistence type="predicted"/>
<comment type="caution">
    <text evidence="2">The sequence shown here is derived from an EMBL/GenBank/DDBJ whole genome shotgun (WGS) entry which is preliminary data.</text>
</comment>